<evidence type="ECO:0000313" key="1">
    <source>
        <dbReference type="EMBL" id="SEH83553.1"/>
    </source>
</evidence>
<organism evidence="1 2">
    <name type="scientific">Epilithonimonas hominis</name>
    <dbReference type="NCBI Taxonomy" id="420404"/>
    <lineage>
        <taxon>Bacteria</taxon>
        <taxon>Pseudomonadati</taxon>
        <taxon>Bacteroidota</taxon>
        <taxon>Flavobacteriia</taxon>
        <taxon>Flavobacteriales</taxon>
        <taxon>Weeksellaceae</taxon>
        <taxon>Chryseobacterium group</taxon>
        <taxon>Epilithonimonas</taxon>
    </lineage>
</organism>
<evidence type="ECO:0000313" key="2">
    <source>
        <dbReference type="Proteomes" id="UP000198555"/>
    </source>
</evidence>
<dbReference type="STRING" id="420404.SAMN05421793_13714"/>
<reference evidence="2" key="1">
    <citation type="submission" date="2016-10" db="EMBL/GenBank/DDBJ databases">
        <authorList>
            <person name="Varghese N."/>
            <person name="Submissions S."/>
        </authorList>
    </citation>
    <scope>NUCLEOTIDE SEQUENCE [LARGE SCALE GENOMIC DNA]</scope>
    <source>
        <strain evidence="2">DSM 19326</strain>
    </source>
</reference>
<protein>
    <submittedName>
        <fullName evidence="1">Uncharacterized protein</fullName>
    </submittedName>
</protein>
<sequence length="58" mass="6907">MYDSKNTNDEKKFIAPERLTQKHCKYTALNIIRQIIKQNSKFCIWYLMSHETIISPSS</sequence>
<gene>
    <name evidence="1" type="ORF">SAMN05421793_13714</name>
</gene>
<proteinExistence type="predicted"/>
<dbReference type="Proteomes" id="UP000198555">
    <property type="component" value="Unassembled WGS sequence"/>
</dbReference>
<accession>A0A1H6L535</accession>
<name>A0A1H6L535_9FLAO</name>
<keyword evidence="2" id="KW-1185">Reference proteome</keyword>
<dbReference type="EMBL" id="FNWX01000037">
    <property type="protein sequence ID" value="SEH83553.1"/>
    <property type="molecule type" value="Genomic_DNA"/>
</dbReference>
<dbReference type="AlphaFoldDB" id="A0A1H6L535"/>